<dbReference type="Pfam" id="PF02811">
    <property type="entry name" value="PHP"/>
    <property type="match status" value="1"/>
</dbReference>
<comment type="catalytic activity">
    <reaction evidence="7">
        <text>DNA(n) + a 2'-deoxyribonucleoside 5'-triphosphate = DNA(n+1) + diphosphate</text>
        <dbReference type="Rhea" id="RHEA:22508"/>
        <dbReference type="Rhea" id="RHEA-COMP:17339"/>
        <dbReference type="Rhea" id="RHEA-COMP:17340"/>
        <dbReference type="ChEBI" id="CHEBI:33019"/>
        <dbReference type="ChEBI" id="CHEBI:61560"/>
        <dbReference type="ChEBI" id="CHEBI:173112"/>
        <dbReference type="EC" id="2.7.7.7"/>
    </reaction>
</comment>
<dbReference type="GO" id="GO:0008408">
    <property type="term" value="F:3'-5' exonuclease activity"/>
    <property type="evidence" value="ECO:0007669"/>
    <property type="project" value="InterPro"/>
</dbReference>
<dbReference type="InterPro" id="IPR016195">
    <property type="entry name" value="Pol/histidinol_Pase-like"/>
</dbReference>
<evidence type="ECO:0000256" key="4">
    <source>
        <dbReference type="ARBA" id="ARBA00022695"/>
    </source>
</evidence>
<protein>
    <recommendedName>
        <fullName evidence="2">DNA polymerase III subunit alpha</fullName>
        <ecNumber evidence="1">2.7.7.7</ecNumber>
    </recommendedName>
</protein>
<dbReference type="GO" id="GO:0003887">
    <property type="term" value="F:DNA-directed DNA polymerase activity"/>
    <property type="evidence" value="ECO:0007669"/>
    <property type="project" value="UniProtKB-KW"/>
</dbReference>
<dbReference type="Pfam" id="PF17657">
    <property type="entry name" value="DNA_pol3_finger"/>
    <property type="match status" value="1"/>
</dbReference>
<accession>A0A369KUF2</accession>
<dbReference type="InterPro" id="IPR040982">
    <property type="entry name" value="DNA_pol3_finger"/>
</dbReference>
<evidence type="ECO:0000256" key="1">
    <source>
        <dbReference type="ARBA" id="ARBA00012417"/>
    </source>
</evidence>
<evidence type="ECO:0000259" key="8">
    <source>
        <dbReference type="SMART" id="SM00481"/>
    </source>
</evidence>
<dbReference type="InterPro" id="IPR004013">
    <property type="entry name" value="PHP_dom"/>
</dbReference>
<dbReference type="GO" id="GO:0006260">
    <property type="term" value="P:DNA replication"/>
    <property type="evidence" value="ECO:0007669"/>
    <property type="project" value="UniProtKB-KW"/>
</dbReference>
<feature type="domain" description="Polymerase/histidinol phosphatase N-terminal" evidence="8">
    <location>
        <begin position="11"/>
        <end position="78"/>
    </location>
</feature>
<dbReference type="Pfam" id="PF07733">
    <property type="entry name" value="DNA_pol3_alpha"/>
    <property type="match status" value="1"/>
</dbReference>
<evidence type="ECO:0000313" key="9">
    <source>
        <dbReference type="EMBL" id="RDB35344.1"/>
    </source>
</evidence>
<reference evidence="9" key="1">
    <citation type="submission" date="2018-04" db="EMBL/GenBank/DDBJ databases">
        <title>Draft genome sequence of the Candidatus Spirobacillus cienkowskii, a pathogen of freshwater Daphnia species, reconstructed from hemolymph metagenomic reads.</title>
        <authorList>
            <person name="Bresciani L."/>
            <person name="Lemos L.N."/>
            <person name="Wale N."/>
            <person name="Lin J.Y."/>
            <person name="Fernandes G.R."/>
            <person name="Duffy M.A."/>
            <person name="Rodrigues J.M."/>
        </authorList>
    </citation>
    <scope>NUCLEOTIDE SEQUENCE [LARGE SCALE GENOMIC DNA]</scope>
    <source>
        <strain evidence="9">Binning01</strain>
    </source>
</reference>
<gene>
    <name evidence="9" type="ORF">DCC88_10635</name>
</gene>
<keyword evidence="4 9" id="KW-0548">Nucleotidyltransferase</keyword>
<keyword evidence="3 9" id="KW-0808">Transferase</keyword>
<dbReference type="PANTHER" id="PTHR32294">
    <property type="entry name" value="DNA POLYMERASE III SUBUNIT ALPHA"/>
    <property type="match status" value="1"/>
</dbReference>
<evidence type="ECO:0000256" key="2">
    <source>
        <dbReference type="ARBA" id="ARBA00019114"/>
    </source>
</evidence>
<organism evidence="9 10">
    <name type="scientific">Spirobacillus cienkowskii</name>
    <dbReference type="NCBI Taxonomy" id="495820"/>
    <lineage>
        <taxon>Bacteria</taxon>
        <taxon>Pseudomonadati</taxon>
        <taxon>Bdellovibrionota</taxon>
        <taxon>Oligoflexia</taxon>
        <taxon>Silvanigrellales</taxon>
        <taxon>Spirobacillus</taxon>
    </lineage>
</organism>
<evidence type="ECO:0000256" key="7">
    <source>
        <dbReference type="ARBA" id="ARBA00049244"/>
    </source>
</evidence>
<evidence type="ECO:0000313" key="10">
    <source>
        <dbReference type="Proteomes" id="UP000253934"/>
    </source>
</evidence>
<dbReference type="Gene3D" id="1.10.10.1600">
    <property type="entry name" value="Bacterial DNA polymerase III alpha subunit, thumb domain"/>
    <property type="match status" value="1"/>
</dbReference>
<dbReference type="Gene3D" id="3.20.20.140">
    <property type="entry name" value="Metal-dependent hydrolases"/>
    <property type="match status" value="1"/>
</dbReference>
<keyword evidence="6" id="KW-0239">DNA-directed DNA polymerase</keyword>
<name>A0A369KUF2_9BACT</name>
<dbReference type="InterPro" id="IPR003141">
    <property type="entry name" value="Pol/His_phosphatase_N"/>
</dbReference>
<dbReference type="InterPro" id="IPR004805">
    <property type="entry name" value="DnaE2/DnaE/PolC"/>
</dbReference>
<dbReference type="InterPro" id="IPR011708">
    <property type="entry name" value="DNA_pol3_alpha_NTPase_dom"/>
</dbReference>
<dbReference type="AlphaFoldDB" id="A0A369KUF2"/>
<evidence type="ECO:0000256" key="5">
    <source>
        <dbReference type="ARBA" id="ARBA00022705"/>
    </source>
</evidence>
<dbReference type="EMBL" id="QOVW01000089">
    <property type="protein sequence ID" value="RDB35344.1"/>
    <property type="molecule type" value="Genomic_DNA"/>
</dbReference>
<dbReference type="Gene3D" id="1.10.150.870">
    <property type="match status" value="1"/>
</dbReference>
<keyword evidence="10" id="KW-1185">Reference proteome</keyword>
<dbReference type="Pfam" id="PF14579">
    <property type="entry name" value="HHH_6"/>
    <property type="match status" value="1"/>
</dbReference>
<dbReference type="EC" id="2.7.7.7" evidence="1"/>
<comment type="caution">
    <text evidence="9">The sequence shown here is derived from an EMBL/GenBank/DDBJ whole genome shotgun (WGS) entry which is preliminary data.</text>
</comment>
<dbReference type="SUPFAM" id="SSF89550">
    <property type="entry name" value="PHP domain-like"/>
    <property type="match status" value="1"/>
</dbReference>
<dbReference type="CDD" id="cd04485">
    <property type="entry name" value="DnaE_OBF"/>
    <property type="match status" value="1"/>
</dbReference>
<dbReference type="InterPro" id="IPR029460">
    <property type="entry name" value="DNAPol_HHH"/>
</dbReference>
<dbReference type="NCBIfam" id="TIGR00594">
    <property type="entry name" value="polc"/>
    <property type="match status" value="1"/>
</dbReference>
<dbReference type="NCBIfam" id="NF004226">
    <property type="entry name" value="PRK05673.1"/>
    <property type="match status" value="1"/>
</dbReference>
<sequence length="1223" mass="138983">MYHVQHPSEFVHLHIHSEYSLLDGSIKVKKLVKELSKRGAKAAALTDHDAMHGVLEFYLSCQSEKINGIIGYELNAEPKYLEEKKQTCHLVLLAENDIGYSNLIKLCTIANTSGKNNIFTDSSNVSWHDLEQYSKGIICLTSCLKGELAKHLLNDDKKNARLYLENLINIFGKKNTFVELIDNGLGEQKRLIPKLVQIASELDVGIVASADVHYLYKKDKETHMSLLAIKNKLQKSDVKGVPSEIEFHLTTAEEMCEKFSQYPEAILNTTRIANRCLVKIDTKSIFMPDYRQRENESSDECLVRLSKEGLEARKDAIANWMGDKFNNNIWQEYQKRLDYELSVILTMKFSGYFLIVQDFINWAKMQNIPVGPGRGSAAGSIVTYALRITNIDPIRFNLLFERFLNPERISMPDIDTDFCQDRRGEVLNYVYQKYGNRAVSQIVTFGRMMAKNAIKNLARINGWSFHDSNEFAKLIPESPGITLEQAFQEEPKIRERVENDERTRNLWEGALEVEGTLSSLGIHAAGVIISDRALDERCPLLESEGQLLTQFENKYAEKIGLIKFDFLGLKTLTVIDNTVKLIKKHKNPSLDIDTINLEDKKVYEMISTAHVTGVFQLESTGMRKLIADLKPTCFTDIIAVLALFRPGPLGSGMVEDFVKRKHGETAVEYPFIELESILNDTYGVIVYQEQVQKIAAVLANYSLGEADLLRRAMGKKDKVEMEKQKSRFVSGATQNNHNAQKSGELFDLMAKFAEYGFNKSHTAAYGWVTYQTAWLKTYYPTEFMTAIMSCDLDNTDKIVGYVRDCKRMKIKVIPPCVNHSRFEFSIPEERVIQFGLGAVKGLGSGIINMIVQEREKNGLFTTVPEFIVRMDARKLNKKIMESLIKSGAFDSLATNRAELLTNSDSWLRTIAKEADRDEKTVFDLFAMCESQVAHSGNQPSSATIAQNLKNLDPIVTVQFSPFALPTKIKFENCPVKIQNQLVAVQLKPTKPWNYQEQLAHEFATLGFYMTGHPADILRPDFDKLAEITLDQAALYLEPDNVPDYKRKIIKVAGIVTMLLEKKNREGQPFLVLKIEDGFGELEVTLFNKQYAALSESIKFGEAFIIECKIRRGIEEGSVKGVAQRLDRVSNKRLELIKRIVLSTHENFLKEKDNIKKLIQIFNKNTGTTPLFMNILIPDDKIMIKAKFGNHFVKPTDSFIMEIENSWPGMIKVERLYQNPIQLA</sequence>
<dbReference type="Proteomes" id="UP000253934">
    <property type="component" value="Unassembled WGS sequence"/>
</dbReference>
<evidence type="ECO:0000256" key="3">
    <source>
        <dbReference type="ARBA" id="ARBA00022679"/>
    </source>
</evidence>
<keyword evidence="5" id="KW-0235">DNA replication</keyword>
<evidence type="ECO:0000256" key="6">
    <source>
        <dbReference type="ARBA" id="ARBA00022932"/>
    </source>
</evidence>
<dbReference type="InterPro" id="IPR041931">
    <property type="entry name" value="DNA_pol3_alpha_thumb_dom"/>
</dbReference>
<proteinExistence type="predicted"/>
<dbReference type="PANTHER" id="PTHR32294:SF0">
    <property type="entry name" value="DNA POLYMERASE III SUBUNIT ALPHA"/>
    <property type="match status" value="1"/>
</dbReference>
<dbReference type="SMART" id="SM00481">
    <property type="entry name" value="POLIIIAc"/>
    <property type="match status" value="1"/>
</dbReference>